<accession>A0ABV0KTC2</accession>
<keyword evidence="2" id="KW-1185">Reference proteome</keyword>
<dbReference type="Proteomes" id="UP001476950">
    <property type="component" value="Unassembled WGS sequence"/>
</dbReference>
<proteinExistence type="predicted"/>
<gene>
    <name evidence="1" type="ORF">NDI38_29420</name>
</gene>
<protein>
    <submittedName>
        <fullName evidence="1">Uncharacterized protein</fullName>
    </submittedName>
</protein>
<dbReference type="RefSeq" id="WP_190446120.1">
    <property type="nucleotide sequence ID" value="NZ_JAMPLM010000069.1"/>
</dbReference>
<comment type="caution">
    <text evidence="1">The sequence shown here is derived from an EMBL/GenBank/DDBJ whole genome shotgun (WGS) entry which is preliminary data.</text>
</comment>
<reference evidence="1 2" key="1">
    <citation type="submission" date="2022-04" db="EMBL/GenBank/DDBJ databases">
        <title>Positive selection, recombination, and allopatry shape intraspecific diversity of widespread and dominant cyanobacteria.</title>
        <authorList>
            <person name="Wei J."/>
            <person name="Shu W."/>
            <person name="Hu C."/>
        </authorList>
    </citation>
    <scope>NUCLEOTIDE SEQUENCE [LARGE SCALE GENOMIC DNA]</scope>
    <source>
        <strain evidence="1 2">AS-A4</strain>
    </source>
</reference>
<organism evidence="1 2">
    <name type="scientific">Stenomitos frigidus AS-A4</name>
    <dbReference type="NCBI Taxonomy" id="2933935"/>
    <lineage>
        <taxon>Bacteria</taxon>
        <taxon>Bacillati</taxon>
        <taxon>Cyanobacteriota</taxon>
        <taxon>Cyanophyceae</taxon>
        <taxon>Leptolyngbyales</taxon>
        <taxon>Leptolyngbyaceae</taxon>
        <taxon>Stenomitos</taxon>
    </lineage>
</organism>
<sequence>MILWEGIRSIVDRLNAPGKLSQADAEKIRKMIEAGRNQRVDEREMERSRNVAMGFSVNNVEGAAVTVGSKGQTKYVMKRKAKDDE</sequence>
<dbReference type="EMBL" id="JAMPLM010000069">
    <property type="protein sequence ID" value="MEP1062498.1"/>
    <property type="molecule type" value="Genomic_DNA"/>
</dbReference>
<evidence type="ECO:0000313" key="2">
    <source>
        <dbReference type="Proteomes" id="UP001476950"/>
    </source>
</evidence>
<name>A0ABV0KTC2_9CYAN</name>
<evidence type="ECO:0000313" key="1">
    <source>
        <dbReference type="EMBL" id="MEP1062498.1"/>
    </source>
</evidence>